<keyword evidence="3" id="KW-1185">Reference proteome</keyword>
<dbReference type="Proteomes" id="UP000192527">
    <property type="component" value="Chromosome"/>
</dbReference>
<feature type="transmembrane region" description="Helical" evidence="1">
    <location>
        <begin position="6"/>
        <end position="27"/>
    </location>
</feature>
<keyword evidence="1" id="KW-1133">Transmembrane helix</keyword>
<reference evidence="2 3" key="1">
    <citation type="submission" date="2017-04" db="EMBL/GenBank/DDBJ databases">
        <title>The whole genome sequencing and assembly of Halobacillus mangrovi strain.</title>
        <authorList>
            <person name="Lee S.-J."/>
            <person name="Park M.-K."/>
            <person name="Kim J.-Y."/>
            <person name="Lee Y.-J."/>
            <person name="Yi H."/>
            <person name="Bahn Y.-S."/>
            <person name="Kim J.F."/>
            <person name="Lee D.-W."/>
        </authorList>
    </citation>
    <scope>NUCLEOTIDE SEQUENCE [LARGE SCALE GENOMIC DNA]</scope>
    <source>
        <strain evidence="2 3">KTB 131</strain>
    </source>
</reference>
<evidence type="ECO:0008006" key="4">
    <source>
        <dbReference type="Google" id="ProtNLM"/>
    </source>
</evidence>
<dbReference type="KEGG" id="hmn:HM131_14910"/>
<protein>
    <recommendedName>
        <fullName evidence="4">GDYXXLXY domain-containing protein</fullName>
    </recommendedName>
</protein>
<dbReference type="Pfam" id="PF14345">
    <property type="entry name" value="GDYXXLXY"/>
    <property type="match status" value="1"/>
</dbReference>
<name>A0A1W5ZXP6_9BACI</name>
<gene>
    <name evidence="2" type="ORF">HM131_14910</name>
</gene>
<organism evidence="2 3">
    <name type="scientific">Halobacillus mangrovi</name>
    <dbReference type="NCBI Taxonomy" id="402384"/>
    <lineage>
        <taxon>Bacteria</taxon>
        <taxon>Bacillati</taxon>
        <taxon>Bacillota</taxon>
        <taxon>Bacilli</taxon>
        <taxon>Bacillales</taxon>
        <taxon>Bacillaceae</taxon>
        <taxon>Halobacillus</taxon>
    </lineage>
</organism>
<dbReference type="STRING" id="402384.HM131_14910"/>
<keyword evidence="1" id="KW-0812">Transmembrane</keyword>
<dbReference type="RefSeq" id="WP_085030522.1">
    <property type="nucleotide sequence ID" value="NZ_CP020772.1"/>
</dbReference>
<keyword evidence="1" id="KW-0472">Membrane</keyword>
<evidence type="ECO:0000313" key="3">
    <source>
        <dbReference type="Proteomes" id="UP000192527"/>
    </source>
</evidence>
<proteinExistence type="predicted"/>
<evidence type="ECO:0000256" key="1">
    <source>
        <dbReference type="SAM" id="Phobius"/>
    </source>
</evidence>
<dbReference type="EMBL" id="CP020772">
    <property type="protein sequence ID" value="ARI78062.1"/>
    <property type="molecule type" value="Genomic_DNA"/>
</dbReference>
<accession>A0A1W5ZXP6</accession>
<evidence type="ECO:0000313" key="2">
    <source>
        <dbReference type="EMBL" id="ARI78062.1"/>
    </source>
</evidence>
<dbReference type="InterPro" id="IPR025833">
    <property type="entry name" value="GDYXXLXY"/>
</dbReference>
<dbReference type="OrthoDB" id="4868247at2"/>
<sequence length="172" mass="20332">MMKRWIFYLIVFLQILFLSLMSISFYVMDAMGETIKLETAPVDPRDPFYGDYVALSYEIEQIPEDQWAVEKELDRGERVFLLLESNSKGIYELVEASKIWKEAEENQTVLRARYQWYDEINKTYQVDIGLNRYFIEENTGEFYEERIGESVVEIVIAPWGHKKIASLEEGTE</sequence>
<dbReference type="AlphaFoldDB" id="A0A1W5ZXP6"/>